<dbReference type="Proteomes" id="UP000004816">
    <property type="component" value="Unassembled WGS sequence"/>
</dbReference>
<dbReference type="HOGENOM" id="CLU_000022_23_7_11"/>
<dbReference type="Gene3D" id="3.30.300.30">
    <property type="match status" value="1"/>
</dbReference>
<proteinExistence type="inferred from homology"/>
<dbReference type="PANTHER" id="PTHR22754">
    <property type="entry name" value="DISCO-INTERACTING PROTEIN 2 DIP2 -RELATED"/>
    <property type="match status" value="1"/>
</dbReference>
<dbReference type="InterPro" id="IPR042099">
    <property type="entry name" value="ANL_N_sf"/>
</dbReference>
<keyword evidence="5" id="KW-1185">Reference proteome</keyword>
<dbReference type="GO" id="GO:0070566">
    <property type="term" value="F:adenylyltransferase activity"/>
    <property type="evidence" value="ECO:0007669"/>
    <property type="project" value="TreeGrafter"/>
</dbReference>
<dbReference type="Gene3D" id="3.40.50.12780">
    <property type="entry name" value="N-terminal domain of ligase-like"/>
    <property type="match status" value="1"/>
</dbReference>
<dbReference type="Pfam" id="PF14535">
    <property type="entry name" value="AMP-binding_C_2"/>
    <property type="match status" value="1"/>
</dbReference>
<dbReference type="NCBIfam" id="NF005850">
    <property type="entry name" value="PRK07768.1"/>
    <property type="match status" value="1"/>
</dbReference>
<evidence type="ECO:0000313" key="5">
    <source>
        <dbReference type="Proteomes" id="UP000004816"/>
    </source>
</evidence>
<name>U1LN70_SEGRC</name>
<dbReference type="Pfam" id="PF00501">
    <property type="entry name" value="AMP-binding"/>
    <property type="match status" value="1"/>
</dbReference>
<dbReference type="InterPro" id="IPR028154">
    <property type="entry name" value="AMP-dep_Lig_C"/>
</dbReference>
<dbReference type="GO" id="GO:0005886">
    <property type="term" value="C:plasma membrane"/>
    <property type="evidence" value="ECO:0007669"/>
    <property type="project" value="TreeGrafter"/>
</dbReference>
<evidence type="ECO:0000256" key="1">
    <source>
        <dbReference type="ARBA" id="ARBA00006432"/>
    </source>
</evidence>
<organism evidence="4 5">
    <name type="scientific">Segniliparus rugosus (strain ATCC BAA-974 / DSM 45345 / CCUG 50838 / CIP 108380 / JCM 13579 / CDC 945)</name>
    <dbReference type="NCBI Taxonomy" id="679197"/>
    <lineage>
        <taxon>Bacteria</taxon>
        <taxon>Bacillati</taxon>
        <taxon>Actinomycetota</taxon>
        <taxon>Actinomycetes</taxon>
        <taxon>Mycobacteriales</taxon>
        <taxon>Segniliparaceae</taxon>
        <taxon>Segniliparus</taxon>
    </lineage>
</organism>
<dbReference type="InterPro" id="IPR045851">
    <property type="entry name" value="AMP-bd_C_sf"/>
</dbReference>
<evidence type="ECO:0000259" key="3">
    <source>
        <dbReference type="Pfam" id="PF14535"/>
    </source>
</evidence>
<dbReference type="AlphaFoldDB" id="U1LN70"/>
<reference evidence="4 5" key="1">
    <citation type="journal article" date="2011" name="Stand. Genomic Sci.">
        <title>High quality draft genome sequence of Segniliparus rugosus CDC 945(T)= (ATCC BAA-974(T)).</title>
        <authorList>
            <person name="Earl A.M."/>
            <person name="Desjardins C.A."/>
            <person name="Fitzgerald M.G."/>
            <person name="Arachchi H.M."/>
            <person name="Zeng Q."/>
            <person name="Mehta T."/>
            <person name="Griggs A."/>
            <person name="Birren B.W."/>
            <person name="Toney N.C."/>
            <person name="Carr J."/>
            <person name="Posey J."/>
            <person name="Butler W.R."/>
        </authorList>
    </citation>
    <scope>NUCLEOTIDE SEQUENCE [LARGE SCALE GENOMIC DNA]</scope>
    <source>
        <strain evidence="5">ATCC BAA-974 / DSM 45345 / CCUG 50838 / CIP 108380 / JCM 13579 / CDC 945</strain>
    </source>
</reference>
<protein>
    <submittedName>
        <fullName evidence="4">Uncharacterized protein</fullName>
    </submittedName>
</protein>
<comment type="caution">
    <text evidence="4">The sequence shown here is derived from an EMBL/GenBank/DDBJ whole genome shotgun (WGS) entry which is preliminary data.</text>
</comment>
<dbReference type="EMBL" id="ACZI02000001">
    <property type="protein sequence ID" value="ERG69386.1"/>
    <property type="molecule type" value="Genomic_DNA"/>
</dbReference>
<dbReference type="GO" id="GO:0006633">
    <property type="term" value="P:fatty acid biosynthetic process"/>
    <property type="evidence" value="ECO:0007669"/>
    <property type="project" value="TreeGrafter"/>
</dbReference>
<evidence type="ECO:0000259" key="2">
    <source>
        <dbReference type="Pfam" id="PF00501"/>
    </source>
</evidence>
<dbReference type="eggNOG" id="COG0318">
    <property type="taxonomic scope" value="Bacteria"/>
</dbReference>
<feature type="domain" description="AMP-dependent ligase C-terminal" evidence="3">
    <location>
        <begin position="295"/>
        <end position="387"/>
    </location>
</feature>
<accession>U1LN70</accession>
<sequence>MGEQDVALQQLTSGSTGIPKAVVITHENLYYCAHAQHDGLSFDVETDVTISWLPLFHDMGMIGYLATPMILGGQSVHVTPMDFLRSPLLWAELIGKYRGTVTAAPNFAYSLLARRLNQAPDGAVDLSSMKYMMNGAEPVSPETMEAIVQAGARFGLSPEAIAPCYGMAETTLAVSLPVRGTGLREEVVDADLLELMGRAVPATKGHVRRLATLGKIVDPLEIKVVDDEGRAIEPRQVGVIHLRGDVVSPGYITVDGPVPMTDAEGWLDTGDVGYVTEDGEVVVCGRVKDVIIMGGRNIYPTDIERAACGVPGVRAGNAVAVRLDAGELRESFAVVVESKLHEDEEESERIRHDIVHAVFSEVGVRPRKVVVLGPGTLPKTSSGKLKRSGSAALLASV</sequence>
<evidence type="ECO:0000313" key="4">
    <source>
        <dbReference type="EMBL" id="ERG69386.1"/>
    </source>
</evidence>
<dbReference type="SUPFAM" id="SSF56801">
    <property type="entry name" value="Acetyl-CoA synthetase-like"/>
    <property type="match status" value="1"/>
</dbReference>
<comment type="similarity">
    <text evidence="1">Belongs to the ATP-dependent AMP-binding enzyme family.</text>
</comment>
<dbReference type="InterPro" id="IPR000873">
    <property type="entry name" value="AMP-dep_synth/lig_dom"/>
</dbReference>
<dbReference type="STRING" id="679197.HMPREF9336_04082"/>
<dbReference type="PANTHER" id="PTHR22754:SF32">
    <property type="entry name" value="DISCO-INTERACTING PROTEIN 2"/>
    <property type="match status" value="1"/>
</dbReference>
<feature type="domain" description="AMP-dependent synthetase/ligase" evidence="2">
    <location>
        <begin position="3"/>
        <end position="251"/>
    </location>
</feature>
<gene>
    <name evidence="4" type="ORF">HMPREF9336_04082</name>
</gene>